<gene>
    <name evidence="1" type="ORF">D3791_07985</name>
</gene>
<protein>
    <submittedName>
        <fullName evidence="1">Uncharacterized protein</fullName>
    </submittedName>
</protein>
<accession>A0A6H0SHD7</accession>
<organism evidence="1 2">
    <name type="scientific">Glutamicibacter mishrai</name>
    <dbReference type="NCBI Taxonomy" id="1775880"/>
    <lineage>
        <taxon>Bacteria</taxon>
        <taxon>Bacillati</taxon>
        <taxon>Actinomycetota</taxon>
        <taxon>Actinomycetes</taxon>
        <taxon>Micrococcales</taxon>
        <taxon>Micrococcaceae</taxon>
        <taxon>Glutamicibacter</taxon>
    </lineage>
</organism>
<reference evidence="1 2" key="1">
    <citation type="submission" date="2018-09" db="EMBL/GenBank/DDBJ databases">
        <title>Glutamicibacter mishrai S5-52T (LMG 29155T = KCTC 39846T).</title>
        <authorList>
            <person name="Das S.K."/>
        </authorList>
    </citation>
    <scope>NUCLEOTIDE SEQUENCE [LARGE SCALE GENOMIC DNA]</scope>
    <source>
        <strain evidence="1 2">S5-52</strain>
    </source>
</reference>
<dbReference type="AlphaFoldDB" id="A0A6H0SHD7"/>
<evidence type="ECO:0000313" key="1">
    <source>
        <dbReference type="EMBL" id="QIV87072.1"/>
    </source>
</evidence>
<evidence type="ECO:0000313" key="2">
    <source>
        <dbReference type="Proteomes" id="UP000502331"/>
    </source>
</evidence>
<keyword evidence="2" id="KW-1185">Reference proteome</keyword>
<sequence length="114" mass="12532">MTSDAREGSLLTGEDAGVASPIYDFGWVLGEITELRAFHPLLGTGLNQLEEGLLDCFPEVPNLTDLNLARAFRLVHHAFDWHHYAGASIEQAALLLRLARNYISNPVGTDQEIS</sequence>
<name>A0A6H0SHD7_9MICC</name>
<dbReference type="EMBL" id="CP032549">
    <property type="protein sequence ID" value="QIV87072.1"/>
    <property type="molecule type" value="Genomic_DNA"/>
</dbReference>
<dbReference type="Proteomes" id="UP000502331">
    <property type="component" value="Chromosome"/>
</dbReference>
<proteinExistence type="predicted"/>